<sequence length="219" mass="25193">MAFSATRWGICLVVLLCTLPSVFGLYFYLEGAEQKCFIEELPKETMVSVHYTAEEWNEDSKRFAINKEVIIEVVVDELPDGNRIFHQKLSPKGQFKFTSAESGEHAICFFSSISGWFSSTKVRFNLDMAVTDILEEMSGDTGEAISDLERSVRELNHKVGDIRREQSYLRDHESEFRDKSEAANSHAVTWTLFQLIVLGITCAWQMRHLRGFFESRKMI</sequence>
<evidence type="ECO:0000256" key="5">
    <source>
        <dbReference type="ARBA" id="ARBA00022989"/>
    </source>
</evidence>
<feature type="signal peptide" evidence="8">
    <location>
        <begin position="1"/>
        <end position="24"/>
    </location>
</feature>
<protein>
    <submittedName>
        <fullName evidence="10">Emp24p/erv25p- protein</fullName>
    </submittedName>
</protein>
<dbReference type="AlphaFoldDB" id="A0A9P6IYB7"/>
<evidence type="ECO:0000256" key="1">
    <source>
        <dbReference type="ARBA" id="ARBA00004479"/>
    </source>
</evidence>
<keyword evidence="5" id="KW-1133">Transmembrane helix</keyword>
<accession>A0A9P6IYB7</accession>
<keyword evidence="3 7" id="KW-0812">Transmembrane</keyword>
<dbReference type="PANTHER" id="PTHR22811">
    <property type="entry name" value="TRANSMEMBRANE EMP24 DOMAIN-CONTAINING PROTEIN"/>
    <property type="match status" value="1"/>
</dbReference>
<feature type="domain" description="GOLD" evidence="9">
    <location>
        <begin position="34"/>
        <end position="128"/>
    </location>
</feature>
<comment type="caution">
    <text evidence="10">The sequence shown here is derived from an EMBL/GenBank/DDBJ whole genome shotgun (WGS) entry which is preliminary data.</text>
</comment>
<evidence type="ECO:0000256" key="3">
    <source>
        <dbReference type="ARBA" id="ARBA00022692"/>
    </source>
</evidence>
<dbReference type="EMBL" id="JAAAHW010006890">
    <property type="protein sequence ID" value="KAF9953627.1"/>
    <property type="molecule type" value="Genomic_DNA"/>
</dbReference>
<dbReference type="Pfam" id="PF01105">
    <property type="entry name" value="EMP24_GP25L"/>
    <property type="match status" value="1"/>
</dbReference>
<comment type="similarity">
    <text evidence="2 7">Belongs to the EMP24/GP25L family.</text>
</comment>
<dbReference type="Proteomes" id="UP000749646">
    <property type="component" value="Unassembled WGS sequence"/>
</dbReference>
<keyword evidence="6" id="KW-0472">Membrane</keyword>
<evidence type="ECO:0000256" key="8">
    <source>
        <dbReference type="SAM" id="SignalP"/>
    </source>
</evidence>
<dbReference type="InterPro" id="IPR015720">
    <property type="entry name" value="Emp24-like"/>
</dbReference>
<evidence type="ECO:0000256" key="2">
    <source>
        <dbReference type="ARBA" id="ARBA00007104"/>
    </source>
</evidence>
<gene>
    <name evidence="10" type="primary">ERP1_2</name>
    <name evidence="10" type="ORF">BGZ65_004551</name>
</gene>
<organism evidence="10 11">
    <name type="scientific">Modicella reniformis</name>
    <dbReference type="NCBI Taxonomy" id="1440133"/>
    <lineage>
        <taxon>Eukaryota</taxon>
        <taxon>Fungi</taxon>
        <taxon>Fungi incertae sedis</taxon>
        <taxon>Mucoromycota</taxon>
        <taxon>Mortierellomycotina</taxon>
        <taxon>Mortierellomycetes</taxon>
        <taxon>Mortierellales</taxon>
        <taxon>Mortierellaceae</taxon>
        <taxon>Modicella</taxon>
    </lineage>
</organism>
<keyword evidence="4 8" id="KW-0732">Signal</keyword>
<proteinExistence type="inferred from homology"/>
<reference evidence="10" key="1">
    <citation type="journal article" date="2020" name="Fungal Divers.">
        <title>Resolving the Mortierellaceae phylogeny through synthesis of multi-gene phylogenetics and phylogenomics.</title>
        <authorList>
            <person name="Vandepol N."/>
            <person name="Liber J."/>
            <person name="Desiro A."/>
            <person name="Na H."/>
            <person name="Kennedy M."/>
            <person name="Barry K."/>
            <person name="Grigoriev I.V."/>
            <person name="Miller A.N."/>
            <person name="O'Donnell K."/>
            <person name="Stajich J.E."/>
            <person name="Bonito G."/>
        </authorList>
    </citation>
    <scope>NUCLEOTIDE SEQUENCE</scope>
    <source>
        <strain evidence="10">MES-2147</strain>
    </source>
</reference>
<evidence type="ECO:0000256" key="4">
    <source>
        <dbReference type="ARBA" id="ARBA00022729"/>
    </source>
</evidence>
<comment type="subcellular location">
    <subcellularLocation>
        <location evidence="1 7">Membrane</location>
        <topology evidence="1 7">Single-pass type I membrane protein</topology>
    </subcellularLocation>
</comment>
<feature type="chain" id="PRO_5040473677" evidence="8">
    <location>
        <begin position="25"/>
        <end position="219"/>
    </location>
</feature>
<evidence type="ECO:0000256" key="6">
    <source>
        <dbReference type="ARBA" id="ARBA00023136"/>
    </source>
</evidence>
<dbReference type="SMART" id="SM01190">
    <property type="entry name" value="EMP24_GP25L"/>
    <property type="match status" value="1"/>
</dbReference>
<evidence type="ECO:0000313" key="11">
    <source>
        <dbReference type="Proteomes" id="UP000749646"/>
    </source>
</evidence>
<keyword evidence="11" id="KW-1185">Reference proteome</keyword>
<evidence type="ECO:0000256" key="7">
    <source>
        <dbReference type="RuleBase" id="RU003827"/>
    </source>
</evidence>
<evidence type="ECO:0000313" key="10">
    <source>
        <dbReference type="EMBL" id="KAF9953627.1"/>
    </source>
</evidence>
<name>A0A9P6IYB7_9FUNG</name>
<dbReference type="InterPro" id="IPR009038">
    <property type="entry name" value="GOLD_dom"/>
</dbReference>
<dbReference type="PROSITE" id="PS50866">
    <property type="entry name" value="GOLD"/>
    <property type="match status" value="1"/>
</dbReference>
<evidence type="ECO:0000259" key="9">
    <source>
        <dbReference type="PROSITE" id="PS50866"/>
    </source>
</evidence>
<dbReference type="GO" id="GO:0016020">
    <property type="term" value="C:membrane"/>
    <property type="evidence" value="ECO:0007669"/>
    <property type="project" value="UniProtKB-SubCell"/>
</dbReference>
<dbReference type="OrthoDB" id="3427at2759"/>